<dbReference type="Proteomes" id="UP000005239">
    <property type="component" value="Unassembled WGS sequence"/>
</dbReference>
<evidence type="ECO:0000313" key="2">
    <source>
        <dbReference type="Proteomes" id="UP000005239"/>
    </source>
</evidence>
<reference evidence="1" key="2">
    <citation type="submission" date="2022-06" db="UniProtKB">
        <authorList>
            <consortium name="EnsemblMetazoa"/>
        </authorList>
    </citation>
    <scope>IDENTIFICATION</scope>
    <source>
        <strain evidence="1">PS312</strain>
    </source>
</reference>
<protein>
    <submittedName>
        <fullName evidence="1">Uncharacterized protein</fullName>
    </submittedName>
</protein>
<accession>A0A2A6BTS0</accession>
<evidence type="ECO:0000313" key="1">
    <source>
        <dbReference type="EnsemblMetazoa" id="PPA13495.1"/>
    </source>
</evidence>
<reference evidence="2" key="1">
    <citation type="journal article" date="2008" name="Nat. Genet.">
        <title>The Pristionchus pacificus genome provides a unique perspective on nematode lifestyle and parasitism.</title>
        <authorList>
            <person name="Dieterich C."/>
            <person name="Clifton S.W."/>
            <person name="Schuster L.N."/>
            <person name="Chinwalla A."/>
            <person name="Delehaunty K."/>
            <person name="Dinkelacker I."/>
            <person name="Fulton L."/>
            <person name="Fulton R."/>
            <person name="Godfrey J."/>
            <person name="Minx P."/>
            <person name="Mitreva M."/>
            <person name="Roeseler W."/>
            <person name="Tian H."/>
            <person name="Witte H."/>
            <person name="Yang S.P."/>
            <person name="Wilson R.K."/>
            <person name="Sommer R.J."/>
        </authorList>
    </citation>
    <scope>NUCLEOTIDE SEQUENCE [LARGE SCALE GENOMIC DNA]</scope>
    <source>
        <strain evidence="2">PS312</strain>
    </source>
</reference>
<keyword evidence="2" id="KW-1185">Reference proteome</keyword>
<dbReference type="AlphaFoldDB" id="A0A2A6BTS0"/>
<sequence length="143" mass="15825">MIFSLRITFNRRYKEPKFPGGHSEAVLHNEKCSLHRPLLCCTDFGSFCQNSHWKPHFGVNTNSGQRPVWSGGVDASNTVGRTTWNGGVTHTTDFRNGMTQVRGGFEKEFGQRGASLFGGANFNIDNHGRTSHGANVGLKIPFK</sequence>
<gene>
    <name evidence="1" type="primary">WBGene00103049</name>
</gene>
<proteinExistence type="predicted"/>
<accession>A0A8R1YBZ8</accession>
<name>A0A2A6BTS0_PRIPA</name>
<organism evidence="1 2">
    <name type="scientific">Pristionchus pacificus</name>
    <name type="common">Parasitic nematode worm</name>
    <dbReference type="NCBI Taxonomy" id="54126"/>
    <lineage>
        <taxon>Eukaryota</taxon>
        <taxon>Metazoa</taxon>
        <taxon>Ecdysozoa</taxon>
        <taxon>Nematoda</taxon>
        <taxon>Chromadorea</taxon>
        <taxon>Rhabditida</taxon>
        <taxon>Rhabditina</taxon>
        <taxon>Diplogasteromorpha</taxon>
        <taxon>Diplogasteroidea</taxon>
        <taxon>Neodiplogasteridae</taxon>
        <taxon>Pristionchus</taxon>
    </lineage>
</organism>
<dbReference type="EnsemblMetazoa" id="PPA13495.1">
    <property type="protein sequence ID" value="PPA13495.1"/>
    <property type="gene ID" value="WBGene00103049"/>
</dbReference>